<protein>
    <submittedName>
        <fullName evidence="1">Uncharacterized protein</fullName>
    </submittedName>
</protein>
<evidence type="ECO:0000313" key="2">
    <source>
        <dbReference type="Proteomes" id="UP001157502"/>
    </source>
</evidence>
<reference evidence="1" key="1">
    <citation type="submission" date="2021-05" db="EMBL/GenBank/DDBJ databases">
        <authorList>
            <person name="Pan Q."/>
            <person name="Jouanno E."/>
            <person name="Zahm M."/>
            <person name="Klopp C."/>
            <person name="Cabau C."/>
            <person name="Louis A."/>
            <person name="Berthelot C."/>
            <person name="Parey E."/>
            <person name="Roest Crollius H."/>
            <person name="Montfort J."/>
            <person name="Robinson-Rechavi M."/>
            <person name="Bouchez O."/>
            <person name="Lampietro C."/>
            <person name="Lopez Roques C."/>
            <person name="Donnadieu C."/>
            <person name="Postlethwait J."/>
            <person name="Bobe J."/>
            <person name="Dillon D."/>
            <person name="Chandos A."/>
            <person name="von Hippel F."/>
            <person name="Guiguen Y."/>
        </authorList>
    </citation>
    <scope>NUCLEOTIDE SEQUENCE</scope>
    <source>
        <strain evidence="1">YG-Jan2019</strain>
    </source>
</reference>
<dbReference type="EMBL" id="CM055763">
    <property type="protein sequence ID" value="KAJ7985644.1"/>
    <property type="molecule type" value="Genomic_DNA"/>
</dbReference>
<keyword evidence="2" id="KW-1185">Reference proteome</keyword>
<accession>A0ACC2F2W4</accession>
<organism evidence="1 2">
    <name type="scientific">Dallia pectoralis</name>
    <name type="common">Alaska blackfish</name>
    <dbReference type="NCBI Taxonomy" id="75939"/>
    <lineage>
        <taxon>Eukaryota</taxon>
        <taxon>Metazoa</taxon>
        <taxon>Chordata</taxon>
        <taxon>Craniata</taxon>
        <taxon>Vertebrata</taxon>
        <taxon>Euteleostomi</taxon>
        <taxon>Actinopterygii</taxon>
        <taxon>Neopterygii</taxon>
        <taxon>Teleostei</taxon>
        <taxon>Protacanthopterygii</taxon>
        <taxon>Esociformes</taxon>
        <taxon>Umbridae</taxon>
        <taxon>Dallia</taxon>
    </lineage>
</organism>
<name>A0ACC2F2W4_DALPE</name>
<sequence>MEKANEEVAKDQRDETDEEQEENGALKEAARSYLTRAKKLYGKLCCDDGPMLEHIELLLGELGGEMEGEDEEANPAVDEDFEPSSDEEEDSMEH</sequence>
<evidence type="ECO:0000313" key="1">
    <source>
        <dbReference type="EMBL" id="KAJ7985644.1"/>
    </source>
</evidence>
<proteinExistence type="predicted"/>
<dbReference type="Proteomes" id="UP001157502">
    <property type="component" value="Chromosome 36"/>
</dbReference>
<gene>
    <name evidence="1" type="ORF">DPEC_G00354200</name>
</gene>
<comment type="caution">
    <text evidence="1">The sequence shown here is derived from an EMBL/GenBank/DDBJ whole genome shotgun (WGS) entry which is preliminary data.</text>
</comment>